<feature type="region of interest" description="Disordered" evidence="1">
    <location>
        <begin position="102"/>
        <end position="124"/>
    </location>
</feature>
<name>A0ABN9WLF2_9DINO</name>
<dbReference type="Proteomes" id="UP001189429">
    <property type="component" value="Unassembled WGS sequence"/>
</dbReference>
<reference evidence="2" key="1">
    <citation type="submission" date="2023-10" db="EMBL/GenBank/DDBJ databases">
        <authorList>
            <person name="Chen Y."/>
            <person name="Shah S."/>
            <person name="Dougan E. K."/>
            <person name="Thang M."/>
            <person name="Chan C."/>
        </authorList>
    </citation>
    <scope>NUCLEOTIDE SEQUENCE [LARGE SCALE GENOMIC DNA]</scope>
</reference>
<feature type="compositionally biased region" description="Low complexity" evidence="1">
    <location>
        <begin position="1"/>
        <end position="17"/>
    </location>
</feature>
<gene>
    <name evidence="2" type="ORF">PCOR1329_LOCUS68470</name>
</gene>
<dbReference type="EMBL" id="CAUYUJ010018937">
    <property type="protein sequence ID" value="CAK0887404.1"/>
    <property type="molecule type" value="Genomic_DNA"/>
</dbReference>
<evidence type="ECO:0000256" key="1">
    <source>
        <dbReference type="SAM" id="MobiDB-lite"/>
    </source>
</evidence>
<accession>A0ABN9WLF2</accession>
<sequence length="271" mass="29717">MSLASSRSTSTRMTSRLPSRRRRTDLEEKKLGLENTIAQLKADMEELSQVVSESEKSLKQAGEDRKAENLLFQESVSDARATVQVLKKVQARMEQFYGKQGALVQTDARQEPSKPGQANAPEPGQMTYEKSAGASGVMQLLAMITSEAEQSEAKLMTTEQHAQRDYESLVKALQAGVEANREAIMEKTELSTHSSAELSETEGDLLSKGEEIQTLGSTLSGLHLQCDWLVKYYDARQKARSEEIGAIVEAKAILKGADFGKAQEEADEATA</sequence>
<evidence type="ECO:0000313" key="3">
    <source>
        <dbReference type="Proteomes" id="UP001189429"/>
    </source>
</evidence>
<organism evidence="2 3">
    <name type="scientific">Prorocentrum cordatum</name>
    <dbReference type="NCBI Taxonomy" id="2364126"/>
    <lineage>
        <taxon>Eukaryota</taxon>
        <taxon>Sar</taxon>
        <taxon>Alveolata</taxon>
        <taxon>Dinophyceae</taxon>
        <taxon>Prorocentrales</taxon>
        <taxon>Prorocentraceae</taxon>
        <taxon>Prorocentrum</taxon>
    </lineage>
</organism>
<keyword evidence="3" id="KW-1185">Reference proteome</keyword>
<proteinExistence type="predicted"/>
<protein>
    <submittedName>
        <fullName evidence="2">Uncharacterized protein</fullName>
    </submittedName>
</protein>
<evidence type="ECO:0000313" key="2">
    <source>
        <dbReference type="EMBL" id="CAK0887404.1"/>
    </source>
</evidence>
<feature type="region of interest" description="Disordered" evidence="1">
    <location>
        <begin position="1"/>
        <end position="30"/>
    </location>
</feature>
<comment type="caution">
    <text evidence="2">The sequence shown here is derived from an EMBL/GenBank/DDBJ whole genome shotgun (WGS) entry which is preliminary data.</text>
</comment>